<dbReference type="EMBL" id="CP003940">
    <property type="protein sequence ID" value="AFZ48302.1"/>
    <property type="molecule type" value="Genomic_DNA"/>
</dbReference>
<dbReference type="PATRIC" id="fig|292563.3.peg.2461"/>
<dbReference type="KEGG" id="csn:Cyast_2354"/>
<dbReference type="PANTHER" id="PTHR12677">
    <property type="entry name" value="GOLGI APPARATUS MEMBRANE PROTEIN TVP38-RELATED"/>
    <property type="match status" value="1"/>
</dbReference>
<dbReference type="BioCyc" id="CSTA292563:G1353-2358-MONOMER"/>
<feature type="transmembrane region" description="Helical" evidence="6">
    <location>
        <begin position="164"/>
        <end position="183"/>
    </location>
</feature>
<keyword evidence="4 6" id="KW-1133">Transmembrane helix</keyword>
<feature type="transmembrane region" description="Helical" evidence="6">
    <location>
        <begin position="12"/>
        <end position="35"/>
    </location>
</feature>
<comment type="similarity">
    <text evidence="6">Belongs to the TVP38/TMEM64 family.</text>
</comment>
<dbReference type="InterPro" id="IPR015414">
    <property type="entry name" value="TMEM64"/>
</dbReference>
<accession>K9YPB3</accession>
<sequence>MKRENQFPKIRWLVIFGLSLLALITIHYFNITPLWNQMLTGIKEMGFWGFILFIAIYNIATLLFIPGSLLTMKGGCLYGIIWGTVYVSIAAILGAIFAFLLGRYFCRNWVLKKLNQYPKIKAIEKAIAQEGWKIVFLMRLSPLFPFNLLNYLLGVTDISFRDYFIGSLGIFPGVFAYVYLGSLAVDLTSVDQSYYSGNENNHIMSLILRIVGLLATILLTIYLNKLARKALKNNLENGEKNHVTINEKC</sequence>
<dbReference type="STRING" id="292563.Cyast_2354"/>
<keyword evidence="9" id="KW-1185">Reference proteome</keyword>
<evidence type="ECO:0000256" key="2">
    <source>
        <dbReference type="ARBA" id="ARBA00022475"/>
    </source>
</evidence>
<evidence type="ECO:0000313" key="9">
    <source>
        <dbReference type="Proteomes" id="UP000010483"/>
    </source>
</evidence>
<keyword evidence="3 6" id="KW-0812">Transmembrane</keyword>
<evidence type="ECO:0000259" key="7">
    <source>
        <dbReference type="Pfam" id="PF09335"/>
    </source>
</evidence>
<evidence type="ECO:0000256" key="1">
    <source>
        <dbReference type="ARBA" id="ARBA00004651"/>
    </source>
</evidence>
<name>K9YPB3_CYASC</name>
<reference evidence="9" key="1">
    <citation type="journal article" date="2013" name="Proc. Natl. Acad. Sci. U.S.A.">
        <title>Improving the coverage of the cyanobacterial phylum using diversity-driven genome sequencing.</title>
        <authorList>
            <person name="Shih P.M."/>
            <person name="Wu D."/>
            <person name="Latifi A."/>
            <person name="Axen S.D."/>
            <person name="Fewer D.P."/>
            <person name="Talla E."/>
            <person name="Calteau A."/>
            <person name="Cai F."/>
            <person name="Tandeau de Marsac N."/>
            <person name="Rippka R."/>
            <person name="Herdman M."/>
            <person name="Sivonen K."/>
            <person name="Coursin T."/>
            <person name="Laurent T."/>
            <person name="Goodwin L."/>
            <person name="Nolan M."/>
            <person name="Davenport K.W."/>
            <person name="Han C.S."/>
            <person name="Rubin E.M."/>
            <person name="Eisen J.A."/>
            <person name="Woyke T."/>
            <person name="Gugger M."/>
            <person name="Kerfeld C.A."/>
        </authorList>
    </citation>
    <scope>NUCLEOTIDE SEQUENCE [LARGE SCALE GENOMIC DNA]</scope>
    <source>
        <strain evidence="9">ATCC 29140 / PCC 7202</strain>
    </source>
</reference>
<dbReference type="PANTHER" id="PTHR12677:SF59">
    <property type="entry name" value="GOLGI APPARATUS MEMBRANE PROTEIN TVP38-RELATED"/>
    <property type="match status" value="1"/>
</dbReference>
<feature type="transmembrane region" description="Helical" evidence="6">
    <location>
        <begin position="77"/>
        <end position="101"/>
    </location>
</feature>
<organism evidence="8 9">
    <name type="scientific">Cyanobacterium stanieri (strain ATCC 29140 / PCC 7202)</name>
    <dbReference type="NCBI Taxonomy" id="292563"/>
    <lineage>
        <taxon>Bacteria</taxon>
        <taxon>Bacillati</taxon>
        <taxon>Cyanobacteriota</taxon>
        <taxon>Cyanophyceae</taxon>
        <taxon>Oscillatoriophycideae</taxon>
        <taxon>Chroococcales</taxon>
        <taxon>Geminocystaceae</taxon>
        <taxon>Cyanobacterium</taxon>
    </lineage>
</organism>
<proteinExistence type="inferred from homology"/>
<dbReference type="HOGENOM" id="CLU_038944_3_2_3"/>
<protein>
    <recommendedName>
        <fullName evidence="6">TVP38/TMEM64 family membrane protein</fullName>
    </recommendedName>
</protein>
<dbReference type="GO" id="GO:0005886">
    <property type="term" value="C:plasma membrane"/>
    <property type="evidence" value="ECO:0007669"/>
    <property type="project" value="UniProtKB-SubCell"/>
</dbReference>
<feature type="transmembrane region" description="Helical" evidence="6">
    <location>
        <begin position="134"/>
        <end position="152"/>
    </location>
</feature>
<feature type="domain" description="VTT" evidence="7">
    <location>
        <begin position="65"/>
        <end position="182"/>
    </location>
</feature>
<dbReference type="eggNOG" id="COG0398">
    <property type="taxonomic scope" value="Bacteria"/>
</dbReference>
<evidence type="ECO:0000256" key="5">
    <source>
        <dbReference type="ARBA" id="ARBA00023136"/>
    </source>
</evidence>
<keyword evidence="2 6" id="KW-1003">Cell membrane</keyword>
<keyword evidence="5 6" id="KW-0472">Membrane</keyword>
<gene>
    <name evidence="8" type="ordered locus">Cyast_2354</name>
</gene>
<evidence type="ECO:0000256" key="3">
    <source>
        <dbReference type="ARBA" id="ARBA00022692"/>
    </source>
</evidence>
<evidence type="ECO:0000313" key="8">
    <source>
        <dbReference type="EMBL" id="AFZ48302.1"/>
    </source>
</evidence>
<feature type="transmembrane region" description="Helical" evidence="6">
    <location>
        <begin position="203"/>
        <end position="223"/>
    </location>
</feature>
<dbReference type="Proteomes" id="UP000010483">
    <property type="component" value="Chromosome"/>
</dbReference>
<evidence type="ECO:0000256" key="6">
    <source>
        <dbReference type="RuleBase" id="RU366058"/>
    </source>
</evidence>
<feature type="transmembrane region" description="Helical" evidence="6">
    <location>
        <begin position="47"/>
        <end position="65"/>
    </location>
</feature>
<dbReference type="InterPro" id="IPR032816">
    <property type="entry name" value="VTT_dom"/>
</dbReference>
<comment type="subcellular location">
    <subcellularLocation>
        <location evidence="1 6">Cell membrane</location>
        <topology evidence="1 6">Multi-pass membrane protein</topology>
    </subcellularLocation>
</comment>
<dbReference type="Pfam" id="PF09335">
    <property type="entry name" value="VTT_dom"/>
    <property type="match status" value="1"/>
</dbReference>
<evidence type="ECO:0000256" key="4">
    <source>
        <dbReference type="ARBA" id="ARBA00022989"/>
    </source>
</evidence>
<dbReference type="AlphaFoldDB" id="K9YPB3"/>